<proteinExistence type="predicted"/>
<comment type="caution">
    <text evidence="1">The sequence shown here is derived from an EMBL/GenBank/DDBJ whole genome shotgun (WGS) entry which is preliminary data.</text>
</comment>
<dbReference type="Proteomes" id="UP000814140">
    <property type="component" value="Unassembled WGS sequence"/>
</dbReference>
<reference evidence="1" key="1">
    <citation type="submission" date="2021-03" db="EMBL/GenBank/DDBJ databases">
        <authorList>
            <consortium name="DOE Joint Genome Institute"/>
            <person name="Ahrendt S."/>
            <person name="Looney B.P."/>
            <person name="Miyauchi S."/>
            <person name="Morin E."/>
            <person name="Drula E."/>
            <person name="Courty P.E."/>
            <person name="Chicoki N."/>
            <person name="Fauchery L."/>
            <person name="Kohler A."/>
            <person name="Kuo A."/>
            <person name="Labutti K."/>
            <person name="Pangilinan J."/>
            <person name="Lipzen A."/>
            <person name="Riley R."/>
            <person name="Andreopoulos W."/>
            <person name="He G."/>
            <person name="Johnson J."/>
            <person name="Barry K.W."/>
            <person name="Grigoriev I.V."/>
            <person name="Nagy L."/>
            <person name="Hibbett D."/>
            <person name="Henrissat B."/>
            <person name="Matheny P.B."/>
            <person name="Labbe J."/>
            <person name="Martin F."/>
        </authorList>
    </citation>
    <scope>NUCLEOTIDE SEQUENCE</scope>
    <source>
        <strain evidence="1">HHB10654</strain>
    </source>
</reference>
<evidence type="ECO:0000313" key="2">
    <source>
        <dbReference type="Proteomes" id="UP000814140"/>
    </source>
</evidence>
<name>A0ACB8T016_9AGAM</name>
<protein>
    <submittedName>
        <fullName evidence="1">Uncharacterized protein</fullName>
    </submittedName>
</protein>
<dbReference type="EMBL" id="MU277210">
    <property type="protein sequence ID" value="KAI0061833.1"/>
    <property type="molecule type" value="Genomic_DNA"/>
</dbReference>
<gene>
    <name evidence="1" type="ORF">BV25DRAFT_1916499</name>
</gene>
<keyword evidence="2" id="KW-1185">Reference proteome</keyword>
<accession>A0ACB8T016</accession>
<evidence type="ECO:0000313" key="1">
    <source>
        <dbReference type="EMBL" id="KAI0061833.1"/>
    </source>
</evidence>
<reference evidence="1" key="2">
    <citation type="journal article" date="2022" name="New Phytol.">
        <title>Evolutionary transition to the ectomycorrhizal habit in the genomes of a hyperdiverse lineage of mushroom-forming fungi.</title>
        <authorList>
            <person name="Looney B."/>
            <person name="Miyauchi S."/>
            <person name="Morin E."/>
            <person name="Drula E."/>
            <person name="Courty P.E."/>
            <person name="Kohler A."/>
            <person name="Kuo A."/>
            <person name="LaButti K."/>
            <person name="Pangilinan J."/>
            <person name="Lipzen A."/>
            <person name="Riley R."/>
            <person name="Andreopoulos W."/>
            <person name="He G."/>
            <person name="Johnson J."/>
            <person name="Nolan M."/>
            <person name="Tritt A."/>
            <person name="Barry K.W."/>
            <person name="Grigoriev I.V."/>
            <person name="Nagy L.G."/>
            <person name="Hibbett D."/>
            <person name="Henrissat B."/>
            <person name="Matheny P.B."/>
            <person name="Labbe J."/>
            <person name="Martin F.M."/>
        </authorList>
    </citation>
    <scope>NUCLEOTIDE SEQUENCE</scope>
    <source>
        <strain evidence="1">HHB10654</strain>
    </source>
</reference>
<organism evidence="1 2">
    <name type="scientific">Artomyces pyxidatus</name>
    <dbReference type="NCBI Taxonomy" id="48021"/>
    <lineage>
        <taxon>Eukaryota</taxon>
        <taxon>Fungi</taxon>
        <taxon>Dikarya</taxon>
        <taxon>Basidiomycota</taxon>
        <taxon>Agaricomycotina</taxon>
        <taxon>Agaricomycetes</taxon>
        <taxon>Russulales</taxon>
        <taxon>Auriscalpiaceae</taxon>
        <taxon>Artomyces</taxon>
    </lineage>
</organism>
<sequence length="278" mass="31719">MQDPRFEYRAQQAFLNRHYKRLSKDDAMKMLDGYLKLSKLDDTVSCATCSKHDRIAYHGEAGVPVCDTCASGALRRCSRCQNVSYCCKVCQKIHWKDHKAWCTRVVECRSEKKAMLGESSDYMVQLKQWYDEPFTRSLNYVVEKLAADPFVNRYVLPPSANSIFLAIIGDDLTTGSSQKFALNSLKCLEPEHINQFLSEYEAASLAWCDSPSRSTSWRKVFATLVRESIVKQKLRLAQLAAEPGRVAVVSVYHHMLMGPTVYVKGVERELLDKLIRRG</sequence>